<name>A0A2N0YZ95_9BACI</name>
<dbReference type="Proteomes" id="UP000233375">
    <property type="component" value="Unassembled WGS sequence"/>
</dbReference>
<comment type="caution">
    <text evidence="2">The sequence shown here is derived from an EMBL/GenBank/DDBJ whole genome shotgun (WGS) entry which is preliminary data.</text>
</comment>
<dbReference type="AlphaFoldDB" id="A0A2N0YZ95"/>
<dbReference type="RefSeq" id="WP_101178321.1">
    <property type="nucleotide sequence ID" value="NZ_PISE01000040.1"/>
</dbReference>
<reference evidence="2 3" key="1">
    <citation type="journal article" date="2003" name="Int. J. Syst. Evol. Microbiol.">
        <title>Bacillus nealsonii sp. nov., isolated from a spacecraft-assembly facility, whose spores are gamma-radiation resistant.</title>
        <authorList>
            <person name="Venkateswaran K."/>
            <person name="Kempf M."/>
            <person name="Chen F."/>
            <person name="Satomi M."/>
            <person name="Nicholson W."/>
            <person name="Kern R."/>
        </authorList>
    </citation>
    <scope>NUCLEOTIDE SEQUENCE [LARGE SCALE GENOMIC DNA]</scope>
    <source>
        <strain evidence="2 3">FO-92</strain>
    </source>
</reference>
<dbReference type="Pfam" id="PF17261">
    <property type="entry name" value="DUF5327"/>
    <property type="match status" value="1"/>
</dbReference>
<evidence type="ECO:0008006" key="4">
    <source>
        <dbReference type="Google" id="ProtNLM"/>
    </source>
</evidence>
<keyword evidence="3" id="KW-1185">Reference proteome</keyword>
<dbReference type="OrthoDB" id="2361717at2"/>
<feature type="region of interest" description="Disordered" evidence="1">
    <location>
        <begin position="72"/>
        <end position="99"/>
    </location>
</feature>
<evidence type="ECO:0000313" key="2">
    <source>
        <dbReference type="EMBL" id="PKG22568.1"/>
    </source>
</evidence>
<proteinExistence type="predicted"/>
<sequence length="99" mass="11374">MNISVQQLLMKMEDQVKEAKASESDSRIRERVHAIKSLCELILEQKEQPEHRVAYQQMVPQDAPIQHVSFSPAQQPIQQPIQTQKLNTDEGNGDSLFDF</sequence>
<dbReference type="EMBL" id="PISE01000040">
    <property type="protein sequence ID" value="PKG22568.1"/>
    <property type="molecule type" value="Genomic_DNA"/>
</dbReference>
<accession>A0A2N0YZ95</accession>
<evidence type="ECO:0000256" key="1">
    <source>
        <dbReference type="SAM" id="MobiDB-lite"/>
    </source>
</evidence>
<gene>
    <name evidence="2" type="ORF">CWS01_16745</name>
</gene>
<feature type="compositionally biased region" description="Low complexity" evidence="1">
    <location>
        <begin position="74"/>
        <end position="84"/>
    </location>
</feature>
<dbReference type="InterPro" id="IPR035218">
    <property type="entry name" value="DUF5327"/>
</dbReference>
<evidence type="ECO:0000313" key="3">
    <source>
        <dbReference type="Proteomes" id="UP000233375"/>
    </source>
</evidence>
<protein>
    <recommendedName>
        <fullName evidence="4">YwdI family protein</fullName>
    </recommendedName>
</protein>
<organism evidence="2 3">
    <name type="scientific">Niallia nealsonii</name>
    <dbReference type="NCBI Taxonomy" id="115979"/>
    <lineage>
        <taxon>Bacteria</taxon>
        <taxon>Bacillati</taxon>
        <taxon>Bacillota</taxon>
        <taxon>Bacilli</taxon>
        <taxon>Bacillales</taxon>
        <taxon>Bacillaceae</taxon>
        <taxon>Niallia</taxon>
    </lineage>
</organism>